<name>A0A1B6DBS1_9HEMI</name>
<dbReference type="AlphaFoldDB" id="A0A1B6DBS1"/>
<reference evidence="1" key="1">
    <citation type="submission" date="2015-12" db="EMBL/GenBank/DDBJ databases">
        <title>De novo transcriptome assembly of four potential Pierce s Disease insect vectors from Arizona vineyards.</title>
        <authorList>
            <person name="Tassone E.E."/>
        </authorList>
    </citation>
    <scope>NUCLEOTIDE SEQUENCE</scope>
</reference>
<organism evidence="1">
    <name type="scientific">Clastoptera arizonana</name>
    <name type="common">Arizona spittle bug</name>
    <dbReference type="NCBI Taxonomy" id="38151"/>
    <lineage>
        <taxon>Eukaryota</taxon>
        <taxon>Metazoa</taxon>
        <taxon>Ecdysozoa</taxon>
        <taxon>Arthropoda</taxon>
        <taxon>Hexapoda</taxon>
        <taxon>Insecta</taxon>
        <taxon>Pterygota</taxon>
        <taxon>Neoptera</taxon>
        <taxon>Paraneoptera</taxon>
        <taxon>Hemiptera</taxon>
        <taxon>Auchenorrhyncha</taxon>
        <taxon>Cercopoidea</taxon>
        <taxon>Clastopteridae</taxon>
        <taxon>Clastoptera</taxon>
    </lineage>
</organism>
<protein>
    <submittedName>
        <fullName evidence="1">Uncharacterized protein</fullName>
    </submittedName>
</protein>
<sequence length="108" mass="12417">IIYVDTKALIKYNVNEDSTQNLLKTEVNVAIENKPVNILETAIDKNLINKKETVIESIIKLENLLAKREKEDESFVSEKENKTVVEYLAGNKKYLDIKTEKIESCMDI</sequence>
<accession>A0A1B6DBS1</accession>
<feature type="non-terminal residue" evidence="1">
    <location>
        <position position="108"/>
    </location>
</feature>
<dbReference type="EMBL" id="GEDC01014151">
    <property type="protein sequence ID" value="JAS23147.1"/>
    <property type="molecule type" value="Transcribed_RNA"/>
</dbReference>
<gene>
    <name evidence="1" type="ORF">g.44233</name>
</gene>
<feature type="non-terminal residue" evidence="1">
    <location>
        <position position="1"/>
    </location>
</feature>
<evidence type="ECO:0000313" key="1">
    <source>
        <dbReference type="EMBL" id="JAS23147.1"/>
    </source>
</evidence>
<proteinExistence type="predicted"/>